<dbReference type="Proteomes" id="UP000664480">
    <property type="component" value="Unassembled WGS sequence"/>
</dbReference>
<evidence type="ECO:0000313" key="1">
    <source>
        <dbReference type="EMBL" id="MBN7814762.1"/>
    </source>
</evidence>
<gene>
    <name evidence="1" type="ORF">J0A69_04945</name>
</gene>
<sequence>MSIQQKVNLAISVLFVLMACSSQKNIQIKSDEYDLINFLLEQNDNYKVSQDFLSWDENSYSTYRDFNPSEIEEFDFLAINKELDLDSLFTSEEIDQLKNKIDSEKPMKLKKNAVIEPSKLVTNKMDVIYPASIMGVAYPIIIQGTRGKTFGFILSSFSEKGTYYSIYKKKDEFDWDIIHKTMIAIE</sequence>
<dbReference type="EMBL" id="JAFKCU010000001">
    <property type="protein sequence ID" value="MBN7814762.1"/>
    <property type="molecule type" value="Genomic_DNA"/>
</dbReference>
<dbReference type="PROSITE" id="PS51257">
    <property type="entry name" value="PROKAR_LIPOPROTEIN"/>
    <property type="match status" value="1"/>
</dbReference>
<proteinExistence type="predicted"/>
<organism evidence="1 2">
    <name type="scientific">Algoriphagus pacificus</name>
    <dbReference type="NCBI Taxonomy" id="2811234"/>
    <lineage>
        <taxon>Bacteria</taxon>
        <taxon>Pseudomonadati</taxon>
        <taxon>Bacteroidota</taxon>
        <taxon>Cytophagia</taxon>
        <taxon>Cytophagales</taxon>
        <taxon>Cyclobacteriaceae</taxon>
        <taxon>Algoriphagus</taxon>
    </lineage>
</organism>
<name>A0ABS3CCC6_9BACT</name>
<keyword evidence="2" id="KW-1185">Reference proteome</keyword>
<accession>A0ABS3CCC6</accession>
<evidence type="ECO:0000313" key="2">
    <source>
        <dbReference type="Proteomes" id="UP000664480"/>
    </source>
</evidence>
<protein>
    <submittedName>
        <fullName evidence="1">Uncharacterized protein</fullName>
    </submittedName>
</protein>
<dbReference type="RefSeq" id="WP_206585388.1">
    <property type="nucleotide sequence ID" value="NZ_JAFKCU010000001.1"/>
</dbReference>
<comment type="caution">
    <text evidence="1">The sequence shown here is derived from an EMBL/GenBank/DDBJ whole genome shotgun (WGS) entry which is preliminary data.</text>
</comment>
<reference evidence="1 2" key="1">
    <citation type="submission" date="2021-03" db="EMBL/GenBank/DDBJ databases">
        <title>novel species isolated from a fishpond in China.</title>
        <authorList>
            <person name="Lu H."/>
            <person name="Cai Z."/>
        </authorList>
    </citation>
    <scope>NUCLEOTIDE SEQUENCE [LARGE SCALE GENOMIC DNA]</scope>
    <source>
        <strain evidence="1 2">YJ13C</strain>
    </source>
</reference>